<dbReference type="EMBL" id="CAJZBQ010000057">
    <property type="protein sequence ID" value="CAG9334083.1"/>
    <property type="molecule type" value="Genomic_DNA"/>
</dbReference>
<keyword evidence="7" id="KW-0812">Transmembrane</keyword>
<feature type="domain" description="PDEase" evidence="8">
    <location>
        <begin position="346"/>
        <end position="673"/>
    </location>
</feature>
<feature type="binding site" evidence="5">
    <location>
        <position position="576"/>
    </location>
    <ligand>
        <name>Zn(2+)</name>
        <dbReference type="ChEBI" id="CHEBI:29105"/>
        <label>1</label>
    </ligand>
</feature>
<keyword evidence="1 5" id="KW-0479">Metal-binding</keyword>
<keyword evidence="7" id="KW-0472">Membrane</keyword>
<feature type="transmembrane region" description="Helical" evidence="7">
    <location>
        <begin position="172"/>
        <end position="189"/>
    </location>
</feature>
<dbReference type="PROSITE" id="PS51845">
    <property type="entry name" value="PDEASE_I_2"/>
    <property type="match status" value="1"/>
</dbReference>
<comment type="similarity">
    <text evidence="6">Belongs to the cyclic nucleotide phosphodiesterase family.</text>
</comment>
<dbReference type="Proteomes" id="UP001162131">
    <property type="component" value="Unassembled WGS sequence"/>
</dbReference>
<evidence type="ECO:0000256" key="5">
    <source>
        <dbReference type="PIRSR" id="PIRSR623088-3"/>
    </source>
</evidence>
<evidence type="ECO:0000256" key="1">
    <source>
        <dbReference type="ARBA" id="ARBA00022723"/>
    </source>
</evidence>
<evidence type="ECO:0000256" key="2">
    <source>
        <dbReference type="ARBA" id="ARBA00022801"/>
    </source>
</evidence>
<dbReference type="GO" id="GO:0046872">
    <property type="term" value="F:metal ion binding"/>
    <property type="evidence" value="ECO:0007669"/>
    <property type="project" value="UniProtKB-KW"/>
</dbReference>
<evidence type="ECO:0000256" key="6">
    <source>
        <dbReference type="RuleBase" id="RU363067"/>
    </source>
</evidence>
<feature type="binding site" evidence="4">
    <location>
        <position position="627"/>
    </location>
    <ligand>
        <name>AMP</name>
        <dbReference type="ChEBI" id="CHEBI:456215"/>
    </ligand>
</feature>
<dbReference type="InterPro" id="IPR036971">
    <property type="entry name" value="PDEase_catalytic_dom_sf"/>
</dbReference>
<feature type="binding site" evidence="5">
    <location>
        <position position="462"/>
    </location>
    <ligand>
        <name>Zn(2+)</name>
        <dbReference type="ChEBI" id="CHEBI:29105"/>
        <label>1</label>
    </ligand>
</feature>
<keyword evidence="7" id="KW-1133">Transmembrane helix</keyword>
<evidence type="ECO:0000256" key="7">
    <source>
        <dbReference type="SAM" id="Phobius"/>
    </source>
</evidence>
<dbReference type="GO" id="GO:0004114">
    <property type="term" value="F:3',5'-cyclic-nucleotide phosphodiesterase activity"/>
    <property type="evidence" value="ECO:0007669"/>
    <property type="project" value="InterPro"/>
</dbReference>
<dbReference type="Pfam" id="PF00233">
    <property type="entry name" value="PDEase_I"/>
    <property type="match status" value="1"/>
</dbReference>
<feature type="active site" description="Proton donor" evidence="3">
    <location>
        <position position="422"/>
    </location>
</feature>
<dbReference type="EC" id="3.1.4.-" evidence="6"/>
<gene>
    <name evidence="9" type="ORF">BSTOLATCC_MIC59885</name>
</gene>
<dbReference type="InterPro" id="IPR003607">
    <property type="entry name" value="HD/PDEase_dom"/>
</dbReference>
<feature type="binding site" evidence="5">
    <location>
        <position position="463"/>
    </location>
    <ligand>
        <name>Zn(2+)</name>
        <dbReference type="ChEBI" id="CHEBI:29105"/>
        <label>1</label>
    </ligand>
</feature>
<dbReference type="InterPro" id="IPR023174">
    <property type="entry name" value="PDEase_CS"/>
</dbReference>
<organism evidence="9 10">
    <name type="scientific">Blepharisma stoltei</name>
    <dbReference type="NCBI Taxonomy" id="1481888"/>
    <lineage>
        <taxon>Eukaryota</taxon>
        <taxon>Sar</taxon>
        <taxon>Alveolata</taxon>
        <taxon>Ciliophora</taxon>
        <taxon>Postciliodesmatophora</taxon>
        <taxon>Heterotrichea</taxon>
        <taxon>Heterotrichida</taxon>
        <taxon>Blepharismidae</taxon>
        <taxon>Blepharisma</taxon>
    </lineage>
</organism>
<dbReference type="PANTHER" id="PTHR11347">
    <property type="entry name" value="CYCLIC NUCLEOTIDE PHOSPHODIESTERASE"/>
    <property type="match status" value="1"/>
</dbReference>
<evidence type="ECO:0000256" key="3">
    <source>
        <dbReference type="PIRSR" id="PIRSR623088-1"/>
    </source>
</evidence>
<feature type="binding site" evidence="4">
    <location>
        <position position="576"/>
    </location>
    <ligand>
        <name>AMP</name>
        <dbReference type="ChEBI" id="CHEBI:456215"/>
    </ligand>
</feature>
<keyword evidence="2 6" id="KW-0378">Hydrolase</keyword>
<protein>
    <recommendedName>
        <fullName evidence="6">Phosphodiesterase</fullName>
        <ecNumber evidence="6">3.1.4.-</ecNumber>
    </recommendedName>
</protein>
<feature type="transmembrane region" description="Helical" evidence="7">
    <location>
        <begin position="56"/>
        <end position="76"/>
    </location>
</feature>
<feature type="transmembrane region" description="Helical" evidence="7">
    <location>
        <begin position="82"/>
        <end position="101"/>
    </location>
</feature>
<feature type="binding site" evidence="4">
    <location>
        <begin position="422"/>
        <end position="426"/>
    </location>
    <ligand>
        <name>AMP</name>
        <dbReference type="ChEBI" id="CHEBI:456215"/>
    </ligand>
</feature>
<sequence length="712" mass="80791">MRNTEPSRPQDHSSTAINIIEGSHNQSDSNDFLNNSANKNLASNDPKYRDTVKACVGYFILFMVYLSSTLASNSIYKNDVTTVLLCLIFLISSFIINLVVIIYRQRDNFQDEGKRWIMPTLYIYCGLSFILSDLNIFPVIYREDKNASYLPGMQALLLLFVVGPKILETKKAIYISISIFLSIIAFGLNCFGKQNIGISVFQILLLFLAIFFGLIDYPTIAKVGREADYAQESILPSIPLPEIQTKSSTGMETIINAIKNSITVLFDAFEHAEYGNKETIVATITNLKGALDSLSHRNIYQTSFDQITKNMDEQDKIHVSQVFFERSSDVDAASLGSKGNFKEKLNHIYGISELSGILRQIGKEWNFNTMFIGDCSGQTPIQVVGMHIIKRYGLNELFSISDRLLSSFLRELEGKYLPNPYHNSCHAADVMCSYLYIIHNCPLIDETSSLELMAGIISTLSHDVGHPAKTNRFLMVTKNEVAIQYNDFSVLEMMHSTILFQILAKNEYNVLSNLPSDKYFAIRKVIIELILATDMSKHFDVVEHFRARFVGANVPVDFANVEIRQEMNKMTIKMADIGHSAKSIELHEKWCVLVLQEFFTQGDIEKSLGLPVSMYCDKETTDIAKSQSGFIKNIALPLFSAMNNVVNSREIEENIINQLKHNEAYWNARRLVARNQTVLVKHEEGWINNQYEMLTEKVDKHRRGSHPSKYLS</sequence>
<evidence type="ECO:0000256" key="4">
    <source>
        <dbReference type="PIRSR" id="PIRSR623088-2"/>
    </source>
</evidence>
<comment type="caution">
    <text evidence="9">The sequence shown here is derived from an EMBL/GenBank/DDBJ whole genome shotgun (WGS) entry which is preliminary data.</text>
</comment>
<feature type="transmembrane region" description="Helical" evidence="7">
    <location>
        <begin position="121"/>
        <end position="141"/>
    </location>
</feature>
<evidence type="ECO:0000313" key="9">
    <source>
        <dbReference type="EMBL" id="CAG9334083.1"/>
    </source>
</evidence>
<reference evidence="9" key="1">
    <citation type="submission" date="2021-09" db="EMBL/GenBank/DDBJ databases">
        <authorList>
            <consortium name="AG Swart"/>
            <person name="Singh M."/>
            <person name="Singh A."/>
            <person name="Seah K."/>
            <person name="Emmerich C."/>
        </authorList>
    </citation>
    <scope>NUCLEOTIDE SEQUENCE</scope>
    <source>
        <strain evidence="9">ATCC30299</strain>
    </source>
</reference>
<evidence type="ECO:0000259" key="8">
    <source>
        <dbReference type="PROSITE" id="PS51845"/>
    </source>
</evidence>
<comment type="cofactor">
    <cofactor evidence="6">
        <name>a divalent metal cation</name>
        <dbReference type="ChEBI" id="CHEBI:60240"/>
    </cofactor>
    <text evidence="6">Binds 2 divalent metal cations per subunit. Site 1 may preferentially bind zinc ions, while site 2 has a preference for magnesium and/or manganese ions.</text>
</comment>
<name>A0AAU9K4X6_9CILI</name>
<dbReference type="SUPFAM" id="SSF109604">
    <property type="entry name" value="HD-domain/PDEase-like"/>
    <property type="match status" value="1"/>
</dbReference>
<evidence type="ECO:0000313" key="10">
    <source>
        <dbReference type="Proteomes" id="UP001162131"/>
    </source>
</evidence>
<dbReference type="InterPro" id="IPR002073">
    <property type="entry name" value="PDEase_catalytic_dom"/>
</dbReference>
<keyword evidence="10" id="KW-1185">Reference proteome</keyword>
<feature type="binding site" evidence="5">
    <location>
        <position position="426"/>
    </location>
    <ligand>
        <name>Zn(2+)</name>
        <dbReference type="ChEBI" id="CHEBI:29105"/>
        <label>1</label>
    </ligand>
</feature>
<dbReference type="Gene3D" id="1.10.1300.10">
    <property type="entry name" value="3'5'-cyclic nucleotide phosphodiesterase, catalytic domain"/>
    <property type="match status" value="1"/>
</dbReference>
<feature type="binding site" evidence="5">
    <location>
        <position position="463"/>
    </location>
    <ligand>
        <name>Zn(2+)</name>
        <dbReference type="ChEBI" id="CHEBI:29105"/>
        <label>2</label>
    </ligand>
</feature>
<accession>A0AAU9K4X6</accession>
<feature type="transmembrane region" description="Helical" evidence="7">
    <location>
        <begin position="195"/>
        <end position="215"/>
    </location>
</feature>
<proteinExistence type="inferred from homology"/>
<feature type="binding site" evidence="4">
    <location>
        <position position="463"/>
    </location>
    <ligand>
        <name>AMP</name>
        <dbReference type="ChEBI" id="CHEBI:456215"/>
    </ligand>
</feature>
<dbReference type="GO" id="GO:0007165">
    <property type="term" value="P:signal transduction"/>
    <property type="evidence" value="ECO:0007669"/>
    <property type="project" value="InterPro"/>
</dbReference>
<dbReference type="PRINTS" id="PR00387">
    <property type="entry name" value="PDIESTERASE1"/>
</dbReference>
<dbReference type="PROSITE" id="PS00126">
    <property type="entry name" value="PDEASE_I_1"/>
    <property type="match status" value="1"/>
</dbReference>
<dbReference type="CDD" id="cd00077">
    <property type="entry name" value="HDc"/>
    <property type="match status" value="1"/>
</dbReference>
<dbReference type="InterPro" id="IPR023088">
    <property type="entry name" value="PDEase"/>
</dbReference>
<dbReference type="AlphaFoldDB" id="A0AAU9K4X6"/>